<dbReference type="OrthoDB" id="6133115at2759"/>
<dbReference type="AlphaFoldDB" id="A0A482W3H6"/>
<dbReference type="GO" id="GO:1990404">
    <property type="term" value="F:NAD+-protein mono-ADP-ribosyltransferase activity"/>
    <property type="evidence" value="ECO:0007669"/>
    <property type="project" value="TreeGrafter"/>
</dbReference>
<dbReference type="PROSITE" id="PS51059">
    <property type="entry name" value="PARP_CATALYTIC"/>
    <property type="match status" value="1"/>
</dbReference>
<comment type="caution">
    <text evidence="4">The sequence shown here is derived from an EMBL/GenBank/DDBJ whole genome shotgun (WGS) entry which is preliminary data.</text>
</comment>
<dbReference type="EC" id="2.4.2.-" evidence="1"/>
<feature type="region of interest" description="Disordered" evidence="2">
    <location>
        <begin position="28"/>
        <end position="59"/>
    </location>
</feature>
<evidence type="ECO:0000259" key="3">
    <source>
        <dbReference type="PROSITE" id="PS51059"/>
    </source>
</evidence>
<keyword evidence="1" id="KW-0808">Transferase</keyword>
<dbReference type="InterPro" id="IPR012317">
    <property type="entry name" value="Poly(ADP-ribose)pol_cat_dom"/>
</dbReference>
<accession>A0A482W3H6</accession>
<keyword evidence="1" id="KW-0328">Glycosyltransferase</keyword>
<dbReference type="SUPFAM" id="SSF56399">
    <property type="entry name" value="ADP-ribosylation"/>
    <property type="match status" value="1"/>
</dbReference>
<dbReference type="GO" id="GO:0003950">
    <property type="term" value="F:NAD+ poly-ADP-ribosyltransferase activity"/>
    <property type="evidence" value="ECO:0007669"/>
    <property type="project" value="UniProtKB-UniRule"/>
</dbReference>
<evidence type="ECO:0000256" key="2">
    <source>
        <dbReference type="SAM" id="MobiDB-lite"/>
    </source>
</evidence>
<dbReference type="Proteomes" id="UP000292052">
    <property type="component" value="Unassembled WGS sequence"/>
</dbReference>
<dbReference type="GO" id="GO:0005634">
    <property type="term" value="C:nucleus"/>
    <property type="evidence" value="ECO:0007669"/>
    <property type="project" value="TreeGrafter"/>
</dbReference>
<sequence>MHTKRQHAIDHFGDIKIRKLEVKEQISYDDSEKSELNFDTEDEESQSDQFNNNDGTMPHNDNVNLEENDIVTNIDHTEVIEKTLGILGNTPLDNDSGTAPYNDNINVEENDIDANIDHTEVTEKTLGVFDNTLDNDSETAPHNSNINVEENDIDANIDHTEVTEKILGVFDNTPLDKDSETAPHNCNINVEENDVDRKIVHAEVIEESLLISEQPNITSLEQEADAESLSNDNFTKSEPNDELIKAVLQHPMTSGWGNESHKPYTLNKLLPESLEYQSVRDLFIETRHPSMNIVNIERVENPYLLASYLLKKDKMERNNPTTKERSLFHGTREMYIDGICKYNFDWRRRGQSRGHKFGQGVSFSPKTSYSRHYTHGENVMFLVKVLVGAVTAGNYETVIPPKGFDTTRNHDGNVIVKYEDDDFYPQYVIHYSF</sequence>
<evidence type="ECO:0000313" key="4">
    <source>
        <dbReference type="EMBL" id="RZC39353.1"/>
    </source>
</evidence>
<proteinExistence type="predicted"/>
<keyword evidence="5" id="KW-1185">Reference proteome</keyword>
<dbReference type="PANTHER" id="PTHR45740">
    <property type="entry name" value="POLY [ADP-RIBOSE] POLYMERASE"/>
    <property type="match status" value="1"/>
</dbReference>
<dbReference type="EMBL" id="QDEB01035217">
    <property type="protein sequence ID" value="RZC39353.1"/>
    <property type="molecule type" value="Genomic_DNA"/>
</dbReference>
<feature type="domain" description="PARP catalytic" evidence="3">
    <location>
        <begin position="250"/>
        <end position="433"/>
    </location>
</feature>
<feature type="compositionally biased region" description="Polar residues" evidence="2">
    <location>
        <begin position="47"/>
        <end position="59"/>
    </location>
</feature>
<name>A0A482W3H6_ASBVE</name>
<evidence type="ECO:0000256" key="1">
    <source>
        <dbReference type="RuleBase" id="RU362114"/>
    </source>
</evidence>
<dbReference type="Pfam" id="PF00644">
    <property type="entry name" value="PARP"/>
    <property type="match status" value="1"/>
</dbReference>
<evidence type="ECO:0000313" key="5">
    <source>
        <dbReference type="Proteomes" id="UP000292052"/>
    </source>
</evidence>
<dbReference type="InterPro" id="IPR051712">
    <property type="entry name" value="ARTD-AVP"/>
</dbReference>
<reference evidence="4 5" key="1">
    <citation type="submission" date="2017-03" db="EMBL/GenBank/DDBJ databases">
        <title>Genome of the blue death feigning beetle - Asbolus verrucosus.</title>
        <authorList>
            <person name="Rider S.D."/>
        </authorList>
    </citation>
    <scope>NUCLEOTIDE SEQUENCE [LARGE SCALE GENOMIC DNA]</scope>
    <source>
        <strain evidence="4">Butters</strain>
        <tissue evidence="4">Head and leg muscle</tissue>
    </source>
</reference>
<dbReference type="PANTHER" id="PTHR45740:SF2">
    <property type="entry name" value="POLY [ADP-RIBOSE] POLYMERASE"/>
    <property type="match status" value="1"/>
</dbReference>
<protein>
    <recommendedName>
        <fullName evidence="1">Poly [ADP-ribose] polymerase</fullName>
        <shortName evidence="1">PARP</shortName>
        <ecNumber evidence="1">2.4.2.-</ecNumber>
    </recommendedName>
</protein>
<organism evidence="4 5">
    <name type="scientific">Asbolus verrucosus</name>
    <name type="common">Desert ironclad beetle</name>
    <dbReference type="NCBI Taxonomy" id="1661398"/>
    <lineage>
        <taxon>Eukaryota</taxon>
        <taxon>Metazoa</taxon>
        <taxon>Ecdysozoa</taxon>
        <taxon>Arthropoda</taxon>
        <taxon>Hexapoda</taxon>
        <taxon>Insecta</taxon>
        <taxon>Pterygota</taxon>
        <taxon>Neoptera</taxon>
        <taxon>Endopterygota</taxon>
        <taxon>Coleoptera</taxon>
        <taxon>Polyphaga</taxon>
        <taxon>Cucujiformia</taxon>
        <taxon>Tenebrionidae</taxon>
        <taxon>Pimeliinae</taxon>
        <taxon>Asbolus</taxon>
    </lineage>
</organism>
<dbReference type="Gene3D" id="3.90.228.10">
    <property type="match status" value="1"/>
</dbReference>
<keyword evidence="1" id="KW-0520">NAD</keyword>
<gene>
    <name evidence="4" type="ORF">BDFB_011591</name>
</gene>